<gene>
    <name evidence="10" type="ORF">ACOC_LOCUS12607</name>
</gene>
<dbReference type="InterPro" id="IPR002401">
    <property type="entry name" value="Cyt_P450_E_grp-I"/>
</dbReference>
<proteinExistence type="inferred from homology"/>
<dbReference type="PRINTS" id="PR00385">
    <property type="entry name" value="P450"/>
</dbReference>
<dbReference type="PANTHER" id="PTHR24279:SF120">
    <property type="entry name" value="CYTOCHROME P450"/>
    <property type="match status" value="1"/>
</dbReference>
<evidence type="ECO:0000256" key="2">
    <source>
        <dbReference type="ARBA" id="ARBA00010617"/>
    </source>
</evidence>
<keyword evidence="11" id="KW-1185">Reference proteome</keyword>
<keyword evidence="7 9" id="KW-0503">Monooxygenase</keyword>
<dbReference type="SUPFAM" id="SSF48264">
    <property type="entry name" value="Cytochrome P450"/>
    <property type="match status" value="1"/>
</dbReference>
<keyword evidence="4 8" id="KW-0479">Metal-binding</keyword>
<evidence type="ECO:0000256" key="1">
    <source>
        <dbReference type="ARBA" id="ARBA00001971"/>
    </source>
</evidence>
<reference evidence="12" key="1">
    <citation type="submission" date="2017-02" db="UniProtKB">
        <authorList>
            <consortium name="WormBaseParasite"/>
        </authorList>
    </citation>
    <scope>IDENTIFICATION</scope>
</reference>
<evidence type="ECO:0000256" key="4">
    <source>
        <dbReference type="ARBA" id="ARBA00022723"/>
    </source>
</evidence>
<dbReference type="CDD" id="cd11054">
    <property type="entry name" value="CYP24A1-like"/>
    <property type="match status" value="1"/>
</dbReference>
<feature type="binding site" description="axial binding residue" evidence="8">
    <location>
        <position position="295"/>
    </location>
    <ligand>
        <name>heme</name>
        <dbReference type="ChEBI" id="CHEBI:30413"/>
    </ligand>
    <ligandPart>
        <name>Fe</name>
        <dbReference type="ChEBI" id="CHEBI:18248"/>
    </ligandPart>
</feature>
<dbReference type="GO" id="GO:0020037">
    <property type="term" value="F:heme binding"/>
    <property type="evidence" value="ECO:0007669"/>
    <property type="project" value="InterPro"/>
</dbReference>
<sequence length="346" mass="40073">MLRYLPYTNEVADALVIHIREKAEENNGEVNFREIAGRWALEAAALTAFEKRIGSLTDRIEWADKLIELNRRIFQLSAELKFAFPIYRYFPTPKWKKMVEMEDSFYNEANLLIDEAVNKLRGSTQLEEEMKFASLLINRKELNVKDVKIILLSMFSDGLSTTAPMLIYNLFNIARHPDIQDELRNEVNSVVGRSEEIDPTILAKLPYLRACIKETFRLFPIGTEISRILQKDLILSGYRVPAGTAVDINTNILMKTTSLFKEPHSFNPKRWLRTADREDFHPFAFLPFGFGPRMCAGRRFAEQDLQVALCRLVQHFRVSHHHAPIGQIYETLLLPKGCCDFRFETL</sequence>
<dbReference type="EMBL" id="UYYA01005118">
    <property type="protein sequence ID" value="VDM64192.1"/>
    <property type="molecule type" value="Genomic_DNA"/>
</dbReference>
<evidence type="ECO:0000256" key="7">
    <source>
        <dbReference type="ARBA" id="ARBA00023033"/>
    </source>
</evidence>
<organism evidence="12">
    <name type="scientific">Angiostrongylus costaricensis</name>
    <name type="common">Nematode worm</name>
    <dbReference type="NCBI Taxonomy" id="334426"/>
    <lineage>
        <taxon>Eukaryota</taxon>
        <taxon>Metazoa</taxon>
        <taxon>Ecdysozoa</taxon>
        <taxon>Nematoda</taxon>
        <taxon>Chromadorea</taxon>
        <taxon>Rhabditida</taxon>
        <taxon>Rhabditina</taxon>
        <taxon>Rhabditomorpha</taxon>
        <taxon>Strongyloidea</taxon>
        <taxon>Metastrongylidae</taxon>
        <taxon>Angiostrongylus</taxon>
    </lineage>
</organism>
<dbReference type="InterPro" id="IPR050479">
    <property type="entry name" value="CYP11_CYP27_families"/>
</dbReference>
<dbReference type="OrthoDB" id="3945418at2759"/>
<keyword evidence="5 9" id="KW-0560">Oxidoreductase</keyword>
<dbReference type="InterPro" id="IPR017972">
    <property type="entry name" value="Cyt_P450_CS"/>
</dbReference>
<evidence type="ECO:0000256" key="9">
    <source>
        <dbReference type="RuleBase" id="RU000461"/>
    </source>
</evidence>
<dbReference type="STRING" id="334426.A0A0R3Q0W9"/>
<dbReference type="AlphaFoldDB" id="A0A0R3Q0W9"/>
<dbReference type="OMA" id="ITEINRW"/>
<reference evidence="10 11" key="2">
    <citation type="submission" date="2018-11" db="EMBL/GenBank/DDBJ databases">
        <authorList>
            <consortium name="Pathogen Informatics"/>
        </authorList>
    </citation>
    <scope>NUCLEOTIDE SEQUENCE [LARGE SCALE GENOMIC DNA]</scope>
    <source>
        <strain evidence="10 11">Costa Rica</strain>
    </source>
</reference>
<dbReference type="GO" id="GO:0016705">
    <property type="term" value="F:oxidoreductase activity, acting on paired donors, with incorporation or reduction of molecular oxygen"/>
    <property type="evidence" value="ECO:0007669"/>
    <property type="project" value="InterPro"/>
</dbReference>
<name>A0A0R3Q0W9_ANGCS</name>
<evidence type="ECO:0000313" key="12">
    <source>
        <dbReference type="WBParaSite" id="ACOC_0001260601-mRNA-1"/>
    </source>
</evidence>
<dbReference type="GO" id="GO:0004497">
    <property type="term" value="F:monooxygenase activity"/>
    <property type="evidence" value="ECO:0007669"/>
    <property type="project" value="UniProtKB-KW"/>
</dbReference>
<evidence type="ECO:0000256" key="6">
    <source>
        <dbReference type="ARBA" id="ARBA00023004"/>
    </source>
</evidence>
<dbReference type="PRINTS" id="PR00463">
    <property type="entry name" value="EP450I"/>
</dbReference>
<evidence type="ECO:0000313" key="10">
    <source>
        <dbReference type="EMBL" id="VDM64192.1"/>
    </source>
</evidence>
<evidence type="ECO:0000256" key="3">
    <source>
        <dbReference type="ARBA" id="ARBA00022617"/>
    </source>
</evidence>
<dbReference type="PANTHER" id="PTHR24279">
    <property type="entry name" value="CYTOCHROME P450"/>
    <property type="match status" value="1"/>
</dbReference>
<keyword evidence="6 8" id="KW-0408">Iron</keyword>
<dbReference type="Gene3D" id="1.10.630.10">
    <property type="entry name" value="Cytochrome P450"/>
    <property type="match status" value="1"/>
</dbReference>
<comment type="similarity">
    <text evidence="2 9">Belongs to the cytochrome P450 family.</text>
</comment>
<comment type="cofactor">
    <cofactor evidence="1 8">
        <name>heme</name>
        <dbReference type="ChEBI" id="CHEBI:30413"/>
    </cofactor>
</comment>
<dbReference type="PROSITE" id="PS00086">
    <property type="entry name" value="CYTOCHROME_P450"/>
    <property type="match status" value="1"/>
</dbReference>
<dbReference type="GO" id="GO:0005506">
    <property type="term" value="F:iron ion binding"/>
    <property type="evidence" value="ECO:0007669"/>
    <property type="project" value="InterPro"/>
</dbReference>
<protein>
    <submittedName>
        <fullName evidence="12">Cytochrome P450</fullName>
    </submittedName>
</protein>
<accession>A0A0R3Q0W9</accession>
<dbReference type="Proteomes" id="UP000267027">
    <property type="component" value="Unassembled WGS sequence"/>
</dbReference>
<keyword evidence="3 8" id="KW-0349">Heme</keyword>
<dbReference type="InterPro" id="IPR036396">
    <property type="entry name" value="Cyt_P450_sf"/>
</dbReference>
<evidence type="ECO:0000256" key="5">
    <source>
        <dbReference type="ARBA" id="ARBA00023002"/>
    </source>
</evidence>
<evidence type="ECO:0000256" key="8">
    <source>
        <dbReference type="PIRSR" id="PIRSR602401-1"/>
    </source>
</evidence>
<evidence type="ECO:0000313" key="11">
    <source>
        <dbReference type="Proteomes" id="UP000267027"/>
    </source>
</evidence>
<dbReference type="InterPro" id="IPR001128">
    <property type="entry name" value="Cyt_P450"/>
</dbReference>
<dbReference type="Pfam" id="PF00067">
    <property type="entry name" value="p450"/>
    <property type="match status" value="1"/>
</dbReference>
<dbReference type="WBParaSite" id="ACOC_0001260601-mRNA-1">
    <property type="protein sequence ID" value="ACOC_0001260601-mRNA-1"/>
    <property type="gene ID" value="ACOC_0001260601"/>
</dbReference>